<dbReference type="InterPro" id="IPR004155">
    <property type="entry name" value="PBS_lyase_HEAT"/>
</dbReference>
<dbReference type="KEGG" id="ccos:Pan44_35030"/>
<dbReference type="PANTHER" id="PTHR12697:SF5">
    <property type="entry name" value="DEOXYHYPUSINE HYDROXYLASE"/>
    <property type="match status" value="1"/>
</dbReference>
<dbReference type="SUPFAM" id="SSF48371">
    <property type="entry name" value="ARM repeat"/>
    <property type="match status" value="1"/>
</dbReference>
<sequence length="320" mass="34603">MRRELFSLSIALAFTGDLYTQSLFAQDGANAAKPVEPSSAKMSTSDLLRRFENAEYAWQQAQIADVLVIAGDRSILPRIAQLTRVSDRKRRCNAAFVLDGLGDARGMAILVAELRDTRPRAVNPEEKRGNGGAERQAHSDRHHCAHLLGRIGRDEAIPTLIELLKDEELCDVAASSLGNLGVSDAMDDLVVMADAFPQHRDSAASALAKLGDARGLEMLSEIVTSNLHESVRLRATDALRESGSLKQQPVLLQALADPHPNVRVAAVRALNALGDARSLPGLRIASQDESVPPWHAPTTVSAEAIAAIEAIERRDQQLLP</sequence>
<dbReference type="GO" id="GO:0016829">
    <property type="term" value="F:lyase activity"/>
    <property type="evidence" value="ECO:0007669"/>
    <property type="project" value="UniProtKB-KW"/>
</dbReference>
<dbReference type="Gene3D" id="1.25.10.10">
    <property type="entry name" value="Leucine-rich Repeat Variant"/>
    <property type="match status" value="2"/>
</dbReference>
<accession>A0A517SH59</accession>
<dbReference type="Pfam" id="PF13646">
    <property type="entry name" value="HEAT_2"/>
    <property type="match status" value="1"/>
</dbReference>
<reference evidence="3 4" key="1">
    <citation type="submission" date="2019-02" db="EMBL/GenBank/DDBJ databases">
        <title>Deep-cultivation of Planctomycetes and their phenomic and genomic characterization uncovers novel biology.</title>
        <authorList>
            <person name="Wiegand S."/>
            <person name="Jogler M."/>
            <person name="Boedeker C."/>
            <person name="Pinto D."/>
            <person name="Vollmers J."/>
            <person name="Rivas-Marin E."/>
            <person name="Kohn T."/>
            <person name="Peeters S.H."/>
            <person name="Heuer A."/>
            <person name="Rast P."/>
            <person name="Oberbeckmann S."/>
            <person name="Bunk B."/>
            <person name="Jeske O."/>
            <person name="Meyerdierks A."/>
            <person name="Storesund J.E."/>
            <person name="Kallscheuer N."/>
            <person name="Luecker S."/>
            <person name="Lage O.M."/>
            <person name="Pohl T."/>
            <person name="Merkel B.J."/>
            <person name="Hornburger P."/>
            <person name="Mueller R.-W."/>
            <person name="Bruemmer F."/>
            <person name="Labrenz M."/>
            <person name="Spormann A.M."/>
            <person name="Op den Camp H."/>
            <person name="Overmann J."/>
            <person name="Amann R."/>
            <person name="Jetten M.S.M."/>
            <person name="Mascher T."/>
            <person name="Medema M.H."/>
            <person name="Devos D.P."/>
            <person name="Kaster A.-K."/>
            <person name="Ovreas L."/>
            <person name="Rohde M."/>
            <person name="Galperin M.Y."/>
            <person name="Jogler C."/>
        </authorList>
    </citation>
    <scope>NUCLEOTIDE SEQUENCE [LARGE SCALE GENOMIC DNA]</scope>
    <source>
        <strain evidence="3 4">Pan44</strain>
    </source>
</reference>
<dbReference type="GO" id="GO:0016491">
    <property type="term" value="F:oxidoreductase activity"/>
    <property type="evidence" value="ECO:0007669"/>
    <property type="project" value="TreeGrafter"/>
</dbReference>
<feature type="region of interest" description="Disordered" evidence="2">
    <location>
        <begin position="120"/>
        <end position="139"/>
    </location>
</feature>
<dbReference type="SMART" id="SM00567">
    <property type="entry name" value="EZ_HEAT"/>
    <property type="match status" value="4"/>
</dbReference>
<dbReference type="PROSITE" id="PS50176">
    <property type="entry name" value="ARM_REPEAT"/>
    <property type="match status" value="1"/>
</dbReference>
<keyword evidence="3" id="KW-0456">Lyase</keyword>
<name>A0A517SH59_9PLAN</name>
<dbReference type="Pfam" id="PF03130">
    <property type="entry name" value="HEAT_PBS"/>
    <property type="match status" value="1"/>
</dbReference>
<dbReference type="InterPro" id="IPR000225">
    <property type="entry name" value="Armadillo"/>
</dbReference>
<dbReference type="EMBL" id="CP036271">
    <property type="protein sequence ID" value="QDT55460.1"/>
    <property type="molecule type" value="Genomic_DNA"/>
</dbReference>
<dbReference type="InterPro" id="IPR011989">
    <property type="entry name" value="ARM-like"/>
</dbReference>
<gene>
    <name evidence="3" type="ORF">Pan44_35030</name>
</gene>
<dbReference type="PROSITE" id="PS50077">
    <property type="entry name" value="HEAT_REPEAT"/>
    <property type="match status" value="1"/>
</dbReference>
<dbReference type="RefSeq" id="WP_145031271.1">
    <property type="nucleotide sequence ID" value="NZ_CP036271.1"/>
</dbReference>
<dbReference type="AlphaFoldDB" id="A0A517SH59"/>
<dbReference type="OrthoDB" id="9765635at2"/>
<dbReference type="PANTHER" id="PTHR12697">
    <property type="entry name" value="PBS LYASE HEAT-LIKE PROTEIN"/>
    <property type="match status" value="1"/>
</dbReference>
<evidence type="ECO:0000256" key="1">
    <source>
        <dbReference type="ARBA" id="ARBA00045876"/>
    </source>
</evidence>
<dbReference type="InterPro" id="IPR021133">
    <property type="entry name" value="HEAT_type_2"/>
</dbReference>
<organism evidence="3 4">
    <name type="scientific">Caulifigura coniformis</name>
    <dbReference type="NCBI Taxonomy" id="2527983"/>
    <lineage>
        <taxon>Bacteria</taxon>
        <taxon>Pseudomonadati</taxon>
        <taxon>Planctomycetota</taxon>
        <taxon>Planctomycetia</taxon>
        <taxon>Planctomycetales</taxon>
        <taxon>Planctomycetaceae</taxon>
        <taxon>Caulifigura</taxon>
    </lineage>
</organism>
<dbReference type="InterPro" id="IPR016024">
    <property type="entry name" value="ARM-type_fold"/>
</dbReference>
<evidence type="ECO:0000313" key="4">
    <source>
        <dbReference type="Proteomes" id="UP000315700"/>
    </source>
</evidence>
<protein>
    <submittedName>
        <fullName evidence="3">PBS lyase HEAT-like repeat protein</fullName>
    </submittedName>
</protein>
<evidence type="ECO:0000256" key="2">
    <source>
        <dbReference type="SAM" id="MobiDB-lite"/>
    </source>
</evidence>
<dbReference type="Proteomes" id="UP000315700">
    <property type="component" value="Chromosome"/>
</dbReference>
<evidence type="ECO:0000313" key="3">
    <source>
        <dbReference type="EMBL" id="QDT55460.1"/>
    </source>
</evidence>
<proteinExistence type="predicted"/>
<keyword evidence="4" id="KW-1185">Reference proteome</keyword>
<dbReference type="InParanoid" id="A0A517SH59"/>
<comment type="function">
    <text evidence="1">Catalyzes the hydroxylation of the N(6)-(4-aminobutyl)-L-lysine intermediate produced by deoxyhypusine synthase/DHPS on a critical lysine of the eukaryotic translation initiation factor 5A/eIF-5A. This is the second step of the post-translational modification of that lysine into an unusual amino acid residue named hypusine. Hypusination is unique to mature eIF-5A factor and is essential for its function.</text>
</comment>